<dbReference type="GO" id="GO:0071111">
    <property type="term" value="F:cyclic-guanylate-specific phosphodiesterase activity"/>
    <property type="evidence" value="ECO:0007669"/>
    <property type="project" value="InterPro"/>
</dbReference>
<dbReference type="InterPro" id="IPR001633">
    <property type="entry name" value="EAL_dom"/>
</dbReference>
<keyword evidence="1" id="KW-0812">Transmembrane</keyword>
<evidence type="ECO:0000256" key="1">
    <source>
        <dbReference type="SAM" id="Phobius"/>
    </source>
</evidence>
<reference evidence="4" key="2">
    <citation type="submission" date="2019-06" db="EMBL/GenBank/DDBJ databases">
        <title>Co-occurence of chitin degradation, pigmentation and bioactivity in marine Pseudoalteromonas.</title>
        <authorList>
            <person name="Sonnenschein E.C."/>
            <person name="Bech P.K."/>
        </authorList>
    </citation>
    <scope>NUCLEOTIDE SEQUENCE [LARGE SCALE GENOMIC DNA]</scope>
    <source>
        <strain evidence="4">S1189</strain>
    </source>
</reference>
<accession>A0A5S3YWD5</accession>
<protein>
    <recommendedName>
        <fullName evidence="2">EAL domain-containing protein</fullName>
    </recommendedName>
</protein>
<dbReference type="InterPro" id="IPR035919">
    <property type="entry name" value="EAL_sf"/>
</dbReference>
<evidence type="ECO:0000313" key="4">
    <source>
        <dbReference type="Proteomes" id="UP000307362"/>
    </source>
</evidence>
<evidence type="ECO:0000259" key="2">
    <source>
        <dbReference type="PROSITE" id="PS50883"/>
    </source>
</evidence>
<dbReference type="Proteomes" id="UP000307362">
    <property type="component" value="Unassembled WGS sequence"/>
</dbReference>
<dbReference type="EMBL" id="PNCM01000012">
    <property type="protein sequence ID" value="TMP82235.1"/>
    <property type="molecule type" value="Genomic_DNA"/>
</dbReference>
<comment type="caution">
    <text evidence="3">The sequence shown here is derived from an EMBL/GenBank/DDBJ whole genome shotgun (WGS) entry which is preliminary data.</text>
</comment>
<reference evidence="3 4" key="1">
    <citation type="submission" date="2017-12" db="EMBL/GenBank/DDBJ databases">
        <authorList>
            <person name="Paulsen S."/>
            <person name="Gram L.K."/>
        </authorList>
    </citation>
    <scope>NUCLEOTIDE SEQUENCE [LARGE SCALE GENOMIC DNA]</scope>
    <source>
        <strain evidence="3 4">S1189</strain>
    </source>
</reference>
<feature type="transmembrane region" description="Helical" evidence="1">
    <location>
        <begin position="15"/>
        <end position="33"/>
    </location>
</feature>
<dbReference type="PANTHER" id="PTHR33121">
    <property type="entry name" value="CYCLIC DI-GMP PHOSPHODIESTERASE PDEF"/>
    <property type="match status" value="1"/>
</dbReference>
<gene>
    <name evidence="3" type="ORF">CWB73_04915</name>
</gene>
<dbReference type="Gene3D" id="3.20.20.450">
    <property type="entry name" value="EAL domain"/>
    <property type="match status" value="1"/>
</dbReference>
<feature type="transmembrane region" description="Helical" evidence="1">
    <location>
        <begin position="259"/>
        <end position="281"/>
    </location>
</feature>
<dbReference type="InterPro" id="IPR050706">
    <property type="entry name" value="Cyclic-di-GMP_PDE-like"/>
</dbReference>
<evidence type="ECO:0000313" key="3">
    <source>
        <dbReference type="EMBL" id="TMP82235.1"/>
    </source>
</evidence>
<proteinExistence type="predicted"/>
<dbReference type="PANTHER" id="PTHR33121:SF81">
    <property type="entry name" value="CYCLIC DI-GMP PHOSPHODIESTERASE PDEB-RELATED"/>
    <property type="match status" value="1"/>
</dbReference>
<keyword evidence="1" id="KW-1133">Transmembrane helix</keyword>
<dbReference type="CDD" id="cd01948">
    <property type="entry name" value="EAL"/>
    <property type="match status" value="1"/>
</dbReference>
<feature type="domain" description="EAL" evidence="2">
    <location>
        <begin position="288"/>
        <end position="530"/>
    </location>
</feature>
<dbReference type="SUPFAM" id="SSF141868">
    <property type="entry name" value="EAL domain-like"/>
    <property type="match status" value="1"/>
</dbReference>
<organism evidence="3 4">
    <name type="scientific">Pseudoalteromonas phenolica</name>
    <dbReference type="NCBI Taxonomy" id="161398"/>
    <lineage>
        <taxon>Bacteria</taxon>
        <taxon>Pseudomonadati</taxon>
        <taxon>Pseudomonadota</taxon>
        <taxon>Gammaproteobacteria</taxon>
        <taxon>Alteromonadales</taxon>
        <taxon>Pseudoalteromonadaceae</taxon>
        <taxon>Pseudoalteromonas</taxon>
    </lineage>
</organism>
<dbReference type="SMART" id="SM00052">
    <property type="entry name" value="EAL"/>
    <property type="match status" value="1"/>
</dbReference>
<name>A0A5S3YWD5_9GAMM</name>
<dbReference type="AlphaFoldDB" id="A0A5S3YWD5"/>
<dbReference type="PROSITE" id="PS50883">
    <property type="entry name" value="EAL"/>
    <property type="match status" value="1"/>
</dbReference>
<dbReference type="Pfam" id="PF00563">
    <property type="entry name" value="EAL"/>
    <property type="match status" value="1"/>
</dbReference>
<dbReference type="OrthoDB" id="675397at2"/>
<keyword evidence="1" id="KW-0472">Membrane</keyword>
<sequence>MLIGLSKVLFFSHKFKALSIALAGMLAVIAILYPREISSKKLTAVAQVRSDFNWLNRELNQQIEQLKDFFVTHDNLDAQCTEQTLLELRKAHFKIPNIAEMGIMNPEGELVCTSWKKLEQPIRTAGPKPPKTSELRFFGPIHTSFVGESALVIAKTRSDGYEINALLPQSILHHQLEDLDRPYNYIVIADSHSGVPISKIGQYSLPITEPLFPISMPLMLKGSTFDDGEAHLLVAEPLADLPSLSLIMAIDEEKLYRHVYIPSLSSLLIYTITFVLLFLLARSYQKYYQSRKSHLKDAISQGQITNFYQLIWDTKSKRFASAETLVRLNDPVEGMLTPNFFLADIEASDLLKEMTYKIIHSLIQDADILTKQLNIEKVNINITGEHLKDAHFKTLILKLNQLIPVLVLELTENELVELDNQHVIKAINDFKAQGILLAIDDFGTGYAGLQYLKSLPLDIIKIDQSYVAAIGTESQLATMLDALIELAKTFKIDVVAEGVETQAQADYLVDKGVYLHQGWKYHKACLLSDI</sequence>